<dbReference type="GO" id="GO:0051698">
    <property type="term" value="F:saccharopine oxidase activity"/>
    <property type="evidence" value="ECO:0007669"/>
    <property type="project" value="TreeGrafter"/>
</dbReference>
<dbReference type="RefSeq" id="XP_035346397.1">
    <property type="nucleotide sequence ID" value="XM_035490504.1"/>
</dbReference>
<reference evidence="8" key="1">
    <citation type="submission" date="2020-06" db="EMBL/GenBank/DDBJ databases">
        <title>A chromosome-scale genome assembly of Talaromyces rugulosus W13939.</title>
        <authorList>
            <person name="Wang B."/>
            <person name="Guo L."/>
            <person name="Ye K."/>
            <person name="Wang L."/>
        </authorList>
    </citation>
    <scope>NUCLEOTIDE SEQUENCE [LARGE SCALE GENOMIC DNA]</scope>
    <source>
        <strain evidence="8">W13939</strain>
    </source>
</reference>
<name>A0A7H8R1H9_TALRU</name>
<gene>
    <name evidence="7" type="ORF">TRUGW13939_07363</name>
</gene>
<evidence type="ECO:0000256" key="1">
    <source>
        <dbReference type="ARBA" id="ARBA00001974"/>
    </source>
</evidence>
<keyword evidence="8" id="KW-1185">Reference proteome</keyword>
<dbReference type="Gene3D" id="3.30.9.10">
    <property type="entry name" value="D-Amino Acid Oxidase, subunit A, domain 2"/>
    <property type="match status" value="1"/>
</dbReference>
<dbReference type="PANTHER" id="PTHR10961">
    <property type="entry name" value="PEROXISOMAL SARCOSINE OXIDASE"/>
    <property type="match status" value="1"/>
</dbReference>
<keyword evidence="5" id="KW-0560">Oxidoreductase</keyword>
<accession>A0A7H8R1H9</accession>
<dbReference type="AlphaFoldDB" id="A0A7H8R1H9"/>
<dbReference type="GeneID" id="55994856"/>
<evidence type="ECO:0000259" key="6">
    <source>
        <dbReference type="Pfam" id="PF01266"/>
    </source>
</evidence>
<dbReference type="OrthoDB" id="2219495at2759"/>
<evidence type="ECO:0000256" key="4">
    <source>
        <dbReference type="ARBA" id="ARBA00022827"/>
    </source>
</evidence>
<dbReference type="GO" id="GO:0050660">
    <property type="term" value="F:flavin adenine dinucleotide binding"/>
    <property type="evidence" value="ECO:0007669"/>
    <property type="project" value="InterPro"/>
</dbReference>
<dbReference type="Pfam" id="PF01266">
    <property type="entry name" value="DAO"/>
    <property type="match status" value="1"/>
</dbReference>
<comment type="similarity">
    <text evidence="2">Belongs to the MSOX/MTOX family.</text>
</comment>
<dbReference type="InterPro" id="IPR045170">
    <property type="entry name" value="MTOX"/>
</dbReference>
<dbReference type="InterPro" id="IPR006076">
    <property type="entry name" value="FAD-dep_OxRdtase"/>
</dbReference>
<comment type="cofactor">
    <cofactor evidence="1">
        <name>FAD</name>
        <dbReference type="ChEBI" id="CHEBI:57692"/>
    </cofactor>
</comment>
<keyword evidence="3" id="KW-0285">Flavoprotein</keyword>
<keyword evidence="4" id="KW-0274">FAD</keyword>
<proteinExistence type="inferred from homology"/>
<evidence type="ECO:0000256" key="3">
    <source>
        <dbReference type="ARBA" id="ARBA00022630"/>
    </source>
</evidence>
<dbReference type="PANTHER" id="PTHR10961:SF26">
    <property type="entry name" value="L-SACCHAROPINE OXIDASE"/>
    <property type="match status" value="1"/>
</dbReference>
<feature type="domain" description="FAD dependent oxidoreductase" evidence="6">
    <location>
        <begin position="11"/>
        <end position="387"/>
    </location>
</feature>
<dbReference type="EMBL" id="CP055901">
    <property type="protein sequence ID" value="QKX60220.1"/>
    <property type="molecule type" value="Genomic_DNA"/>
</dbReference>
<evidence type="ECO:0000256" key="2">
    <source>
        <dbReference type="ARBA" id="ARBA00010989"/>
    </source>
</evidence>
<sequence length="430" mass="47461">MALESNERESVLILGAGCFGLATAYHLASKGYSQITVLDKADEIPSHFSAGFDLNKVVRAEYPDPFYTSLSLKAIEKWRNDPLYAPHYHETGFLNVVSDAANQQTRDTIENYFASIQKQPAFDGQIQRVSGHAEVKKIVPAFQGLINGWSGYWNKMAGYCHSANASAAVYCACVNLGVKFQLGKQDGEVESLLYASARVGTTCVGARSRGGRIYLADKIILAMGPDVANLIPQIGKQVTGRCWGVVHIQLSPEEAATLRNIPVTNVRDMAFFFEPDRETNKLKFCHMGGAFTNYAYSKDGLSLPFTELSESQFVPAEDEFYIRKLLKEVLPQFADRPLIDAHLCWFADTDDSNYIIDYVPETGSSLVVLSGDSGHGFKMLPIFGEFVQALLDNGDQSETRWQWKGSQVKTGSAWRSGTSQELAGVTRAKL</sequence>
<evidence type="ECO:0000313" key="7">
    <source>
        <dbReference type="EMBL" id="QKX60220.1"/>
    </source>
</evidence>
<dbReference type="Proteomes" id="UP000509510">
    <property type="component" value="Chromosome IV"/>
</dbReference>
<evidence type="ECO:0000313" key="8">
    <source>
        <dbReference type="Proteomes" id="UP000509510"/>
    </source>
</evidence>
<dbReference type="SUPFAM" id="SSF51905">
    <property type="entry name" value="FAD/NAD(P)-binding domain"/>
    <property type="match status" value="1"/>
</dbReference>
<organism evidence="7 8">
    <name type="scientific">Talaromyces rugulosus</name>
    <name type="common">Penicillium rugulosum</name>
    <dbReference type="NCBI Taxonomy" id="121627"/>
    <lineage>
        <taxon>Eukaryota</taxon>
        <taxon>Fungi</taxon>
        <taxon>Dikarya</taxon>
        <taxon>Ascomycota</taxon>
        <taxon>Pezizomycotina</taxon>
        <taxon>Eurotiomycetes</taxon>
        <taxon>Eurotiomycetidae</taxon>
        <taxon>Eurotiales</taxon>
        <taxon>Trichocomaceae</taxon>
        <taxon>Talaromyces</taxon>
        <taxon>Talaromyces sect. Islandici</taxon>
    </lineage>
</organism>
<dbReference type="InterPro" id="IPR036188">
    <property type="entry name" value="FAD/NAD-bd_sf"/>
</dbReference>
<evidence type="ECO:0000256" key="5">
    <source>
        <dbReference type="ARBA" id="ARBA00023002"/>
    </source>
</evidence>
<dbReference type="KEGG" id="trg:TRUGW13939_07363"/>
<dbReference type="Gene3D" id="3.50.50.60">
    <property type="entry name" value="FAD/NAD(P)-binding domain"/>
    <property type="match status" value="1"/>
</dbReference>
<dbReference type="GO" id="GO:0008115">
    <property type="term" value="F:sarcosine oxidase activity"/>
    <property type="evidence" value="ECO:0007669"/>
    <property type="project" value="TreeGrafter"/>
</dbReference>
<protein>
    <recommendedName>
        <fullName evidence="6">FAD dependent oxidoreductase domain-containing protein</fullName>
    </recommendedName>
</protein>